<keyword evidence="3" id="KW-0479">Metal-binding</keyword>
<dbReference type="GO" id="GO:0003677">
    <property type="term" value="F:DNA binding"/>
    <property type="evidence" value="ECO:0007669"/>
    <property type="project" value="UniProtKB-KW"/>
</dbReference>
<gene>
    <name evidence="10 14" type="primary">topA</name>
    <name evidence="14" type="ORF">ETP66_03150</name>
</gene>
<dbReference type="Pfam" id="PF01131">
    <property type="entry name" value="Topoisom_bac"/>
    <property type="match status" value="1"/>
</dbReference>
<dbReference type="SMART" id="SM00437">
    <property type="entry name" value="TOP1Ac"/>
    <property type="match status" value="1"/>
</dbReference>
<evidence type="ECO:0000256" key="7">
    <source>
        <dbReference type="ARBA" id="ARBA00023029"/>
    </source>
</evidence>
<dbReference type="SUPFAM" id="SSF57783">
    <property type="entry name" value="Zinc beta-ribbon"/>
    <property type="match status" value="2"/>
</dbReference>
<dbReference type="OrthoDB" id="9804262at2"/>
<feature type="site" description="Interaction with DNA" evidence="10">
    <location>
        <position position="339"/>
    </location>
</feature>
<dbReference type="InterPro" id="IPR023405">
    <property type="entry name" value="Topo_IA_core_domain"/>
</dbReference>
<comment type="similarity">
    <text evidence="2 10">Belongs to the type IA topoisomerase family.</text>
</comment>
<dbReference type="InterPro" id="IPR006171">
    <property type="entry name" value="TOPRIM_dom"/>
</dbReference>
<dbReference type="PANTHER" id="PTHR42785">
    <property type="entry name" value="DNA TOPOISOMERASE, TYPE IA, CORE"/>
    <property type="match status" value="1"/>
</dbReference>
<accession>A0A4Q9B6P8</accession>
<dbReference type="SMART" id="SM00436">
    <property type="entry name" value="TOP1Bc"/>
    <property type="match status" value="1"/>
</dbReference>
<dbReference type="CDD" id="cd03363">
    <property type="entry name" value="TOPRIM_TopoIA_TopoI"/>
    <property type="match status" value="1"/>
</dbReference>
<dbReference type="EC" id="5.6.2.1" evidence="10"/>
<comment type="caution">
    <text evidence="10">Lacks conserved residue(s) required for the propagation of feature annotation.</text>
</comment>
<dbReference type="PROSITE" id="PS52039">
    <property type="entry name" value="TOPO_IA_2"/>
    <property type="match status" value="1"/>
</dbReference>
<dbReference type="InterPro" id="IPR000380">
    <property type="entry name" value="Topo_IA"/>
</dbReference>
<dbReference type="InterPro" id="IPR013824">
    <property type="entry name" value="Topo_IA_cen_sub1"/>
</dbReference>
<dbReference type="InterPro" id="IPR013497">
    <property type="entry name" value="Topo_IA_cen"/>
</dbReference>
<evidence type="ECO:0000313" key="15">
    <source>
        <dbReference type="Proteomes" id="UP000292858"/>
    </source>
</evidence>
<keyword evidence="9 10" id="KW-0413">Isomerase</keyword>
<comment type="function">
    <text evidence="10">Releases the supercoiling and torsional tension of DNA, which is introduced during the DNA replication and transcription, by transiently cleaving and rejoining one strand of the DNA duplex. Introduces a single-strand break via transesterification at a target site in duplex DNA. The scissile phosphodiester is attacked by the catalytic tyrosine of the enzyme, resulting in the formation of a DNA-(5'-phosphotyrosyl)-enzyme intermediate and the expulsion of a 3'-OH DNA strand. The free DNA strand then undergoes passage around the unbroken strand, thus removing DNA supercoils. Finally, in the religation step, the DNA 3'-OH attacks the covalent intermediate to expel the active-site tyrosine and restore the DNA phosphodiester backbone.</text>
</comment>
<organism evidence="14 15">
    <name type="scientific">Thermus thermamylovorans</name>
    <dbReference type="NCBI Taxonomy" id="2509362"/>
    <lineage>
        <taxon>Bacteria</taxon>
        <taxon>Thermotogati</taxon>
        <taxon>Deinococcota</taxon>
        <taxon>Deinococci</taxon>
        <taxon>Thermales</taxon>
        <taxon>Thermaceae</taxon>
        <taxon>Thermus</taxon>
    </lineage>
</organism>
<feature type="region of interest" description="Disordered" evidence="11">
    <location>
        <begin position="766"/>
        <end position="830"/>
    </location>
</feature>
<dbReference type="GO" id="GO:0005694">
    <property type="term" value="C:chromosome"/>
    <property type="evidence" value="ECO:0007669"/>
    <property type="project" value="InterPro"/>
</dbReference>
<feature type="region of interest" description="Disordered" evidence="11">
    <location>
        <begin position="282"/>
        <end position="302"/>
    </location>
</feature>
<evidence type="ECO:0000256" key="3">
    <source>
        <dbReference type="ARBA" id="ARBA00022723"/>
    </source>
</evidence>
<feature type="site" description="Interaction with DNA" evidence="10">
    <location>
        <position position="166"/>
    </location>
</feature>
<dbReference type="PROSITE" id="PS00396">
    <property type="entry name" value="TOPO_IA_1"/>
    <property type="match status" value="1"/>
</dbReference>
<dbReference type="GO" id="GO:0006265">
    <property type="term" value="P:DNA topological change"/>
    <property type="evidence" value="ECO:0007669"/>
    <property type="project" value="UniProtKB-UniRule"/>
</dbReference>
<evidence type="ECO:0000256" key="5">
    <source>
        <dbReference type="ARBA" id="ARBA00022833"/>
    </source>
</evidence>
<feature type="site" description="Interaction with DNA" evidence="10">
    <location>
        <position position="167"/>
    </location>
</feature>
<evidence type="ECO:0000256" key="11">
    <source>
        <dbReference type="SAM" id="MobiDB-lite"/>
    </source>
</evidence>
<feature type="compositionally biased region" description="Low complexity" evidence="11">
    <location>
        <begin position="9"/>
        <end position="24"/>
    </location>
</feature>
<dbReference type="Gene3D" id="3.30.65.10">
    <property type="entry name" value="Bacterial Topoisomerase I, domain 1"/>
    <property type="match status" value="2"/>
</dbReference>
<dbReference type="Proteomes" id="UP000292858">
    <property type="component" value="Unassembled WGS sequence"/>
</dbReference>
<keyword evidence="5" id="KW-0862">Zinc</keyword>
<protein>
    <recommendedName>
        <fullName evidence="10">DNA topoisomerase 1</fullName>
        <ecNumber evidence="10">5.6.2.1</ecNumber>
    </recommendedName>
    <alternativeName>
        <fullName evidence="10">DNA topoisomerase I</fullName>
    </alternativeName>
</protein>
<feature type="domain" description="Topo IA-type catalytic" evidence="13">
    <location>
        <begin position="156"/>
        <end position="608"/>
    </location>
</feature>
<evidence type="ECO:0000256" key="6">
    <source>
        <dbReference type="ARBA" id="ARBA00022842"/>
    </source>
</evidence>
<feature type="site" description="Interaction with DNA" evidence="10">
    <location>
        <position position="61"/>
    </location>
</feature>
<evidence type="ECO:0000313" key="14">
    <source>
        <dbReference type="EMBL" id="TBH21131.1"/>
    </source>
</evidence>
<proteinExistence type="inferred from homology"/>
<dbReference type="AlphaFoldDB" id="A0A4Q9B6P8"/>
<reference evidence="14 15" key="1">
    <citation type="submission" date="2019-02" db="EMBL/GenBank/DDBJ databases">
        <title>Thermus sp. a novel from hot spring.</title>
        <authorList>
            <person name="Zhao Z."/>
        </authorList>
    </citation>
    <scope>NUCLEOTIDE SEQUENCE [LARGE SCALE GENOMIC DNA]</scope>
    <source>
        <strain evidence="14 15">CFH 72773T</strain>
    </source>
</reference>
<feature type="site" description="Interaction with DNA" evidence="10">
    <location>
        <position position="540"/>
    </location>
</feature>
<sequence length="885" mass="98066">MPRGEAKRPGPGAKAPGKGLAAGPAAGGGQAALVVVESPAKARSIQKMLGPGYEVRASLGHVADLPERELGVDAERDFAPTYEVKKDKKPVVEALRQAAKGKRLLIATDPDREGEAIGWHVARLLGRDPGEPLRVEFHEITPKVVRQAVERPRPIDQNLVDAQQARRVLDRLLGYNLSPLLSLEFRKRALSAGRVQSVALRLLVEREEEIEAFQREEYWTLEGVFALGQDKALAASLHEVEGKRLWTGQGEKEGKLHLAHEAQAKALAEEARGRAYRVVQVETKERRKSPPPPFTTSTLQQAASSRLGYTAARTMRIAQRLYEGVDLPEGTVGLITYMRTDSVRVSPEALQAAREVVQKLFGPEYLPEGPRVYRNRKEGVQDAHEAIRPTDVRRTPEGVRRYLSEEEYRLYDLIWRRFIASQMRDALYEQTVVLLQDEGAKPRFTFRASGSVLRFEGYLKAWGRGDEGGGPQEGQEGEAEPPLPPVAEGARAEPVEVRAQQRFTEPPPRYTDATLVKTMEELSIGRPSTYAPTLETLEKRGYAVRKGRTLLPTPLGRQVTRYLKERFPQVVAYEFTARMEDRLDQVEEGKAPWPQVVWEFYEPFLGELSQVPKKTCPRCGRPLELKVSRYGQFLGCTGYPECTYTEPLERKKEAEPIGEACPKCGKPLVRKEGRYGSFIACSGYPECDYTRDDGEPTGHACPKCGGQVLKKRSRRGKPYYKCENNACDFLSFYPLLDRTCPSCGWPLVGKGEGACMNPACPAHDPKLIPSPKASTRAASRSEPPGASASKGGRRSRGRAASASSRGVPAPTGAKARGQGASPPKPPRDWEELRPFLNELALEERRAVEALALGEPLAPEGARLAQRALFKLRMRKGRAKKEAVAP</sequence>
<feature type="site" description="Interaction with DNA" evidence="10">
    <location>
        <position position="170"/>
    </location>
</feature>
<dbReference type="InterPro" id="IPR003601">
    <property type="entry name" value="Topo_IA_2"/>
</dbReference>
<feature type="region of interest" description="Interaction with DNA" evidence="10">
    <location>
        <begin position="191"/>
        <end position="196"/>
    </location>
</feature>
<keyword evidence="4" id="KW-0863">Zinc-finger</keyword>
<evidence type="ECO:0000256" key="2">
    <source>
        <dbReference type="ARBA" id="ARBA00009446"/>
    </source>
</evidence>
<evidence type="ECO:0000256" key="1">
    <source>
        <dbReference type="ARBA" id="ARBA00000213"/>
    </source>
</evidence>
<dbReference type="HAMAP" id="MF_00952">
    <property type="entry name" value="Topoisom_1_prok"/>
    <property type="match status" value="1"/>
</dbReference>
<dbReference type="SUPFAM" id="SSF56712">
    <property type="entry name" value="Prokaryotic type I DNA topoisomerase"/>
    <property type="match status" value="1"/>
</dbReference>
<dbReference type="GO" id="GO:0003917">
    <property type="term" value="F:DNA topoisomerase type I (single strand cut, ATP-independent) activity"/>
    <property type="evidence" value="ECO:0007669"/>
    <property type="project" value="UniProtKB-UniRule"/>
</dbReference>
<dbReference type="Pfam" id="PF01396">
    <property type="entry name" value="Zn_ribbon_Top1"/>
    <property type="match status" value="3"/>
</dbReference>
<keyword evidence="8 10" id="KW-0238">DNA-binding</keyword>
<feature type="active site" description="O-(5'-phospho-DNA)-tyrosine intermediate" evidence="10">
    <location>
        <position position="337"/>
    </location>
</feature>
<dbReference type="Pfam" id="PF01751">
    <property type="entry name" value="Toprim"/>
    <property type="match status" value="1"/>
</dbReference>
<dbReference type="InterPro" id="IPR013825">
    <property type="entry name" value="Topo_IA_cen_sub2"/>
</dbReference>
<evidence type="ECO:0000256" key="9">
    <source>
        <dbReference type="ARBA" id="ARBA00023235"/>
    </source>
</evidence>
<evidence type="ECO:0000259" key="13">
    <source>
        <dbReference type="PROSITE" id="PS52039"/>
    </source>
</evidence>
<feature type="site" description="Interaction with DNA" evidence="10">
    <location>
        <position position="175"/>
    </location>
</feature>
<dbReference type="SMART" id="SM00493">
    <property type="entry name" value="TOPRIM"/>
    <property type="match status" value="1"/>
</dbReference>
<comment type="caution">
    <text evidence="14">The sequence shown here is derived from an EMBL/GenBank/DDBJ whole genome shotgun (WGS) entry which is preliminary data.</text>
</comment>
<dbReference type="NCBIfam" id="TIGR01051">
    <property type="entry name" value="topA_bact"/>
    <property type="match status" value="1"/>
</dbReference>
<evidence type="ECO:0000256" key="10">
    <source>
        <dbReference type="HAMAP-Rule" id="MF_00952"/>
    </source>
</evidence>
<evidence type="ECO:0000256" key="8">
    <source>
        <dbReference type="ARBA" id="ARBA00023125"/>
    </source>
</evidence>
<dbReference type="Gene3D" id="2.70.20.10">
    <property type="entry name" value="Topoisomerase I, domain 3"/>
    <property type="match status" value="1"/>
</dbReference>
<keyword evidence="6" id="KW-0460">Magnesium</keyword>
<comment type="catalytic activity">
    <reaction evidence="1 10">
        <text>ATP-independent breakage of single-stranded DNA, followed by passage and rejoining.</text>
        <dbReference type="EC" id="5.6.2.1"/>
    </reaction>
</comment>
<dbReference type="Gene3D" id="3.40.50.140">
    <property type="match status" value="1"/>
</dbReference>
<dbReference type="Gene3D" id="1.10.290.10">
    <property type="entry name" value="Topoisomerase I, domain 4"/>
    <property type="match status" value="1"/>
</dbReference>
<evidence type="ECO:0000259" key="12">
    <source>
        <dbReference type="PROSITE" id="PS50880"/>
    </source>
</evidence>
<dbReference type="PROSITE" id="PS50880">
    <property type="entry name" value="TOPRIM"/>
    <property type="match status" value="1"/>
</dbReference>
<feature type="domain" description="Toprim" evidence="12">
    <location>
        <begin position="31"/>
        <end position="140"/>
    </location>
</feature>
<keyword evidence="7 10" id="KW-0799">Topoisomerase</keyword>
<keyword evidence="15" id="KW-1185">Reference proteome</keyword>
<comment type="subunit">
    <text evidence="10">Monomer.</text>
</comment>
<dbReference type="InterPro" id="IPR013498">
    <property type="entry name" value="Topo_IA_Znf"/>
</dbReference>
<dbReference type="GO" id="GO:0008270">
    <property type="term" value="F:zinc ion binding"/>
    <property type="evidence" value="ECO:0007669"/>
    <property type="project" value="UniProtKB-KW"/>
</dbReference>
<dbReference type="CDD" id="cd00186">
    <property type="entry name" value="TOP1Ac"/>
    <property type="match status" value="1"/>
</dbReference>
<name>A0A4Q9B6P8_9DEIN</name>
<dbReference type="PRINTS" id="PR00417">
    <property type="entry name" value="PRTPISMRASEI"/>
</dbReference>
<dbReference type="Gene3D" id="1.10.460.10">
    <property type="entry name" value="Topoisomerase I, domain 2"/>
    <property type="match status" value="1"/>
</dbReference>
<dbReference type="EMBL" id="SIJL01000003">
    <property type="protein sequence ID" value="TBH21131.1"/>
    <property type="molecule type" value="Genomic_DNA"/>
</dbReference>
<dbReference type="InterPro" id="IPR003602">
    <property type="entry name" value="Topo_IA_DNA-bd_dom"/>
</dbReference>
<evidence type="ECO:0000256" key="4">
    <source>
        <dbReference type="ARBA" id="ARBA00022771"/>
    </source>
</evidence>
<feature type="region of interest" description="Disordered" evidence="11">
    <location>
        <begin position="1"/>
        <end position="26"/>
    </location>
</feature>
<dbReference type="PANTHER" id="PTHR42785:SF1">
    <property type="entry name" value="DNA TOPOISOMERASE"/>
    <property type="match status" value="1"/>
</dbReference>
<dbReference type="InterPro" id="IPR028612">
    <property type="entry name" value="Topoisom_1_IA"/>
</dbReference>
<dbReference type="InterPro" id="IPR034149">
    <property type="entry name" value="TOPRIM_TopoI"/>
</dbReference>
<dbReference type="InterPro" id="IPR013826">
    <property type="entry name" value="Topo_IA_cen_sub3"/>
</dbReference>
<feature type="region of interest" description="Disordered" evidence="11">
    <location>
        <begin position="464"/>
        <end position="509"/>
    </location>
</feature>
<dbReference type="InterPro" id="IPR005733">
    <property type="entry name" value="TopoI_bac-type"/>
</dbReference>
<dbReference type="InterPro" id="IPR023406">
    <property type="entry name" value="Topo_IA_AS"/>
</dbReference>